<feature type="non-terminal residue" evidence="2">
    <location>
        <position position="1"/>
    </location>
</feature>
<proteinExistence type="predicted"/>
<keyword evidence="3" id="KW-1185">Reference proteome</keyword>
<protein>
    <recommendedName>
        <fullName evidence="4">SWIM-type domain-containing protein</fullName>
    </recommendedName>
</protein>
<dbReference type="Proteomes" id="UP001165082">
    <property type="component" value="Unassembled WGS sequence"/>
</dbReference>
<evidence type="ECO:0000313" key="2">
    <source>
        <dbReference type="EMBL" id="GMH53563.1"/>
    </source>
</evidence>
<dbReference type="AlphaFoldDB" id="A0A9W7DWT0"/>
<sequence>SGASKVPVFCDRDKGMNYFFLKFNNLVRLKCTWHLIRNIREAVRKGKGGGTFEDNDVWRIQGSRTAEEYNHSMSALTSKCRAAGVYLSTVDKRDWVNYAMWSEHEVHTFGLKTNQQVESINGANVAIRKQSYVALVIGLLDRECDNLSDIRAEVINPNSTFVKKNKLVTPVVEMKIAEQFGGAKNWRTRHITDTLGMVDHWTKSQSGGFYADTTVNLTNRIACDNALCDHQQKHMIHCCHVFAFLRDIKKLEWGAYVQEFVPDFMRIESYIGAYSKAVIHPILMSNLISRVVEGPLPKPAGKLEPASDAVEEELEGEEGGDEDVDSMSLDSDAVEEELEGEEGGDENRDFLSMESVKTALGVKGFVYKLGDQGVGFYKDEQLEVDEEWLDGVIRRGGVRQGAGATTASTTTTSTTTSTSSTPMHVETVSPFAAAFGGSEAAPAALRSVDDFAAAFGVLNTLFV</sequence>
<dbReference type="EMBL" id="BRXZ01004677">
    <property type="protein sequence ID" value="GMH53563.1"/>
    <property type="molecule type" value="Genomic_DNA"/>
</dbReference>
<name>A0A9W7DWT0_9STRA</name>
<feature type="region of interest" description="Disordered" evidence="1">
    <location>
        <begin position="399"/>
        <end position="422"/>
    </location>
</feature>
<gene>
    <name evidence="2" type="ORF">TrRE_jg7782</name>
</gene>
<evidence type="ECO:0000313" key="3">
    <source>
        <dbReference type="Proteomes" id="UP001165082"/>
    </source>
</evidence>
<evidence type="ECO:0008006" key="4">
    <source>
        <dbReference type="Google" id="ProtNLM"/>
    </source>
</evidence>
<feature type="compositionally biased region" description="Acidic residues" evidence="1">
    <location>
        <begin position="309"/>
        <end position="325"/>
    </location>
</feature>
<reference evidence="2" key="1">
    <citation type="submission" date="2022-07" db="EMBL/GenBank/DDBJ databases">
        <title>Genome analysis of Parmales, a sister group of diatoms, reveals the evolutionary specialization of diatoms from phago-mixotrophs to photoautotrophs.</title>
        <authorList>
            <person name="Ban H."/>
            <person name="Sato S."/>
            <person name="Yoshikawa S."/>
            <person name="Kazumasa Y."/>
            <person name="Nakamura Y."/>
            <person name="Ichinomiya M."/>
            <person name="Saitoh K."/>
            <person name="Sato N."/>
            <person name="Blanc-Mathieu R."/>
            <person name="Endo H."/>
            <person name="Kuwata A."/>
            <person name="Ogata H."/>
        </authorList>
    </citation>
    <scope>NUCLEOTIDE SEQUENCE</scope>
</reference>
<feature type="compositionally biased region" description="Acidic residues" evidence="1">
    <location>
        <begin position="332"/>
        <end position="344"/>
    </location>
</feature>
<comment type="caution">
    <text evidence="2">The sequence shown here is derived from an EMBL/GenBank/DDBJ whole genome shotgun (WGS) entry which is preliminary data.</text>
</comment>
<accession>A0A9W7DWT0</accession>
<evidence type="ECO:0000256" key="1">
    <source>
        <dbReference type="SAM" id="MobiDB-lite"/>
    </source>
</evidence>
<feature type="compositionally biased region" description="Low complexity" evidence="1">
    <location>
        <begin position="404"/>
        <end position="421"/>
    </location>
</feature>
<feature type="region of interest" description="Disordered" evidence="1">
    <location>
        <begin position="299"/>
        <end position="349"/>
    </location>
</feature>
<organism evidence="2 3">
    <name type="scientific">Triparma retinervis</name>
    <dbReference type="NCBI Taxonomy" id="2557542"/>
    <lineage>
        <taxon>Eukaryota</taxon>
        <taxon>Sar</taxon>
        <taxon>Stramenopiles</taxon>
        <taxon>Ochrophyta</taxon>
        <taxon>Bolidophyceae</taxon>
        <taxon>Parmales</taxon>
        <taxon>Triparmaceae</taxon>
        <taxon>Triparma</taxon>
    </lineage>
</organism>